<dbReference type="EMBL" id="NBAG03000025">
    <property type="protein sequence ID" value="PNI98471.1"/>
    <property type="molecule type" value="Genomic_DNA"/>
</dbReference>
<organism evidence="1">
    <name type="scientific">Pan troglodytes</name>
    <name type="common">Chimpanzee</name>
    <dbReference type="NCBI Taxonomy" id="9598"/>
    <lineage>
        <taxon>Eukaryota</taxon>
        <taxon>Metazoa</taxon>
        <taxon>Chordata</taxon>
        <taxon>Craniata</taxon>
        <taxon>Vertebrata</taxon>
        <taxon>Euteleostomi</taxon>
        <taxon>Mammalia</taxon>
        <taxon>Eutheria</taxon>
        <taxon>Euarchontoglires</taxon>
        <taxon>Primates</taxon>
        <taxon>Haplorrhini</taxon>
        <taxon>Catarrhini</taxon>
        <taxon>Hominidae</taxon>
        <taxon>Pan</taxon>
    </lineage>
</organism>
<gene>
    <name evidence="1" type="ORF">CK820_G0019226</name>
</gene>
<protein>
    <submittedName>
        <fullName evidence="1">GPR19 isoform 5</fullName>
    </submittedName>
</protein>
<comment type="caution">
    <text evidence="1">The sequence shown here is derived from an EMBL/GenBank/DDBJ whole genome shotgun (WGS) entry which is preliminary data.</text>
</comment>
<reference evidence="1" key="1">
    <citation type="submission" date="2017-12" db="EMBL/GenBank/DDBJ databases">
        <title>High-resolution comparative analysis of great ape genomes.</title>
        <authorList>
            <person name="Pollen A."/>
            <person name="Hastie A."/>
            <person name="Hormozdiari F."/>
            <person name="Dougherty M."/>
            <person name="Liu R."/>
            <person name="Chaisson M."/>
            <person name="Hoppe E."/>
            <person name="Hill C."/>
            <person name="Pang A."/>
            <person name="Hillier L."/>
            <person name="Baker C."/>
            <person name="Armstrong J."/>
            <person name="Shendure J."/>
            <person name="Paten B."/>
            <person name="Wilson R."/>
            <person name="Chao H."/>
            <person name="Schneider V."/>
            <person name="Ventura M."/>
            <person name="Kronenberg Z."/>
            <person name="Murali S."/>
            <person name="Gordon D."/>
            <person name="Cantsilieris S."/>
            <person name="Munson K."/>
            <person name="Nelson B."/>
            <person name="Raja A."/>
            <person name="Underwood J."/>
            <person name="Diekhans M."/>
            <person name="Fiddes I."/>
            <person name="Haussler D."/>
            <person name="Eichler E."/>
        </authorList>
    </citation>
    <scope>NUCLEOTIDE SEQUENCE [LARGE SCALE GENOMIC DNA]</scope>
    <source>
        <strain evidence="1">Yerkes chimp pedigree #C0471</strain>
    </source>
</reference>
<accession>A0A2J8QQC9</accession>
<proteinExistence type="predicted"/>
<name>A0A2J8QQC9_PANTR</name>
<sequence>MGHLHRHWIWPRNILKCQNTISKANGFPRQMRRSHYSCSKYYPSCTSIVEFCAFGWKTTVSLSSSNVKRSRL</sequence>
<dbReference type="AlphaFoldDB" id="A0A2J8QQC9"/>
<evidence type="ECO:0000313" key="1">
    <source>
        <dbReference type="EMBL" id="PNI98471.1"/>
    </source>
</evidence>